<feature type="transmembrane region" description="Helical" evidence="6">
    <location>
        <begin position="240"/>
        <end position="262"/>
    </location>
</feature>
<dbReference type="InterPro" id="IPR036259">
    <property type="entry name" value="MFS_trans_sf"/>
</dbReference>
<comment type="subcellular location">
    <subcellularLocation>
        <location evidence="1">Membrane</location>
        <topology evidence="1">Multi-pass membrane protein</topology>
    </subcellularLocation>
</comment>
<dbReference type="SUPFAM" id="SSF103473">
    <property type="entry name" value="MFS general substrate transporter"/>
    <property type="match status" value="1"/>
</dbReference>
<accession>A0AAU7CG15</accession>
<keyword evidence="2" id="KW-0813">Transport</keyword>
<name>A0AAU7CG15_9BACT</name>
<dbReference type="Gene3D" id="1.20.1250.20">
    <property type="entry name" value="MFS general substrate transporter like domains"/>
    <property type="match status" value="1"/>
</dbReference>
<dbReference type="AlphaFoldDB" id="A0AAU7CG15"/>
<protein>
    <submittedName>
        <fullName evidence="8">MFS transporter</fullName>
    </submittedName>
</protein>
<dbReference type="EMBL" id="CP155447">
    <property type="protein sequence ID" value="XBH04417.1"/>
    <property type="molecule type" value="Genomic_DNA"/>
</dbReference>
<feature type="transmembrane region" description="Helical" evidence="6">
    <location>
        <begin position="61"/>
        <end position="82"/>
    </location>
</feature>
<feature type="transmembrane region" description="Helical" evidence="6">
    <location>
        <begin position="153"/>
        <end position="171"/>
    </location>
</feature>
<dbReference type="InterPro" id="IPR044770">
    <property type="entry name" value="MFS_spinster-like"/>
</dbReference>
<dbReference type="PROSITE" id="PS50850">
    <property type="entry name" value="MFS"/>
    <property type="match status" value="1"/>
</dbReference>
<evidence type="ECO:0000256" key="3">
    <source>
        <dbReference type="ARBA" id="ARBA00022692"/>
    </source>
</evidence>
<evidence type="ECO:0000313" key="8">
    <source>
        <dbReference type="EMBL" id="XBH04417.1"/>
    </source>
</evidence>
<feature type="transmembrane region" description="Helical" evidence="6">
    <location>
        <begin position="333"/>
        <end position="355"/>
    </location>
</feature>
<feature type="transmembrane region" description="Helical" evidence="6">
    <location>
        <begin position="274"/>
        <end position="294"/>
    </location>
</feature>
<evidence type="ECO:0000256" key="2">
    <source>
        <dbReference type="ARBA" id="ARBA00022448"/>
    </source>
</evidence>
<proteinExistence type="predicted"/>
<dbReference type="PANTHER" id="PTHR23505">
    <property type="entry name" value="SPINSTER"/>
    <property type="match status" value="1"/>
</dbReference>
<sequence length="477" mass="51392">MTDASIHDSSEVGLAKRASSGAMTAFVILFAMNLLDYLDRNILVSIQPQIRDDLKVTNEQWGLLMSVFLISYSLFSPLMGWLGDRYRRTWLLAFGVGLWSLATVGSGLARSYGDLILARSILGIGEATYGVIAPTILIDVFSRNQRSRVLSAFYLAMPFGSALGIGLGPLVAKNYGWHMAFYVVGVPGLVAAFFAFLLPEPVRGASEGISVDRLKAHEKAGATREDYLDLMVNSSYTYSVFGMAAYTFGIGGMLVWVPNYLFNTRHFDQQRAGTMLGLCTFAAAIVGMTLGGWLTDRLAKTRPQALFLVSGLSMLASIPFVLLALFLTSEPMIYAMIFAAEALMFVNTGPCNAIVANVVQPNLRAAAFAISTFAIHFLGDIWSPWLIGKAADLFGDPETMASSYGQFLKAIGAVPTQVAGHPPENIVAGLLMVVPALLLSGIVLLAGARHLPREMALMQAKLKASPRPSPATETTAH</sequence>
<organism evidence="8">
    <name type="scientific">Singulisphaera sp. Ch08</name>
    <dbReference type="NCBI Taxonomy" id="3120278"/>
    <lineage>
        <taxon>Bacteria</taxon>
        <taxon>Pseudomonadati</taxon>
        <taxon>Planctomycetota</taxon>
        <taxon>Planctomycetia</taxon>
        <taxon>Isosphaerales</taxon>
        <taxon>Isosphaeraceae</taxon>
        <taxon>Singulisphaera</taxon>
    </lineage>
</organism>
<dbReference type="Pfam" id="PF07690">
    <property type="entry name" value="MFS_1"/>
    <property type="match status" value="1"/>
</dbReference>
<feature type="transmembrane region" description="Helical" evidence="6">
    <location>
        <begin position="89"/>
        <end position="109"/>
    </location>
</feature>
<feature type="transmembrane region" description="Helical" evidence="6">
    <location>
        <begin position="367"/>
        <end position="387"/>
    </location>
</feature>
<evidence type="ECO:0000256" key="6">
    <source>
        <dbReference type="SAM" id="Phobius"/>
    </source>
</evidence>
<keyword evidence="5 6" id="KW-0472">Membrane</keyword>
<keyword evidence="3 6" id="KW-0812">Transmembrane</keyword>
<dbReference type="RefSeq" id="WP_406697177.1">
    <property type="nucleotide sequence ID" value="NZ_CP155447.1"/>
</dbReference>
<dbReference type="PANTHER" id="PTHR23505:SF79">
    <property type="entry name" value="PROTEIN SPINSTER"/>
    <property type="match status" value="1"/>
</dbReference>
<keyword evidence="4 6" id="KW-1133">Transmembrane helix</keyword>
<dbReference type="GO" id="GO:0016020">
    <property type="term" value="C:membrane"/>
    <property type="evidence" value="ECO:0007669"/>
    <property type="project" value="UniProtKB-SubCell"/>
</dbReference>
<evidence type="ECO:0000256" key="1">
    <source>
        <dbReference type="ARBA" id="ARBA00004141"/>
    </source>
</evidence>
<reference evidence="8" key="1">
    <citation type="submission" date="2024-05" db="EMBL/GenBank/DDBJ databases">
        <title>Planctomycetes of the genus Singulisphaera possess chitinolytic capabilities.</title>
        <authorList>
            <person name="Ivanova A."/>
        </authorList>
    </citation>
    <scope>NUCLEOTIDE SEQUENCE</scope>
    <source>
        <strain evidence="8">Ch08T</strain>
    </source>
</reference>
<feature type="transmembrane region" description="Helical" evidence="6">
    <location>
        <begin position="306"/>
        <end position="327"/>
    </location>
</feature>
<evidence type="ECO:0000256" key="5">
    <source>
        <dbReference type="ARBA" id="ARBA00023136"/>
    </source>
</evidence>
<feature type="transmembrane region" description="Helical" evidence="6">
    <location>
        <begin position="426"/>
        <end position="448"/>
    </location>
</feature>
<gene>
    <name evidence="8" type="ORF">V5E97_39925</name>
</gene>
<dbReference type="GO" id="GO:0022857">
    <property type="term" value="F:transmembrane transporter activity"/>
    <property type="evidence" value="ECO:0007669"/>
    <property type="project" value="InterPro"/>
</dbReference>
<feature type="transmembrane region" description="Helical" evidence="6">
    <location>
        <begin position="21"/>
        <end position="38"/>
    </location>
</feature>
<feature type="domain" description="Major facilitator superfamily (MFS) profile" evidence="7">
    <location>
        <begin position="25"/>
        <end position="453"/>
    </location>
</feature>
<dbReference type="InterPro" id="IPR011701">
    <property type="entry name" value="MFS"/>
</dbReference>
<dbReference type="InterPro" id="IPR020846">
    <property type="entry name" value="MFS_dom"/>
</dbReference>
<evidence type="ECO:0000259" key="7">
    <source>
        <dbReference type="PROSITE" id="PS50850"/>
    </source>
</evidence>
<feature type="transmembrane region" description="Helical" evidence="6">
    <location>
        <begin position="121"/>
        <end position="141"/>
    </location>
</feature>
<feature type="transmembrane region" description="Helical" evidence="6">
    <location>
        <begin position="177"/>
        <end position="198"/>
    </location>
</feature>
<evidence type="ECO:0000256" key="4">
    <source>
        <dbReference type="ARBA" id="ARBA00022989"/>
    </source>
</evidence>
<dbReference type="CDD" id="cd17328">
    <property type="entry name" value="MFS_spinster_like"/>
    <property type="match status" value="1"/>
</dbReference>